<feature type="compositionally biased region" description="Pro residues" evidence="8">
    <location>
        <begin position="1"/>
        <end position="16"/>
    </location>
</feature>
<comment type="caution">
    <text evidence="10">The sequence shown here is derived from an EMBL/GenBank/DDBJ whole genome shotgun (WGS) entry which is preliminary data.</text>
</comment>
<organism evidence="10 11">
    <name type="scientific">Laodelphax striatellus</name>
    <name type="common">Small brown planthopper</name>
    <name type="synonym">Delphax striatella</name>
    <dbReference type="NCBI Taxonomy" id="195883"/>
    <lineage>
        <taxon>Eukaryota</taxon>
        <taxon>Metazoa</taxon>
        <taxon>Ecdysozoa</taxon>
        <taxon>Arthropoda</taxon>
        <taxon>Hexapoda</taxon>
        <taxon>Insecta</taxon>
        <taxon>Pterygota</taxon>
        <taxon>Neoptera</taxon>
        <taxon>Paraneoptera</taxon>
        <taxon>Hemiptera</taxon>
        <taxon>Auchenorrhyncha</taxon>
        <taxon>Fulgoroidea</taxon>
        <taxon>Delphacidae</taxon>
        <taxon>Criomorphinae</taxon>
        <taxon>Laodelphax</taxon>
    </lineage>
</organism>
<feature type="domain" description="LITAF" evidence="9">
    <location>
        <begin position="77"/>
        <end position="161"/>
    </location>
</feature>
<gene>
    <name evidence="10" type="ORF">LSTR_LSTR014574</name>
</gene>
<dbReference type="STRING" id="195883.A0A482WTH2"/>
<dbReference type="GO" id="GO:0005765">
    <property type="term" value="C:lysosomal membrane"/>
    <property type="evidence" value="ECO:0007669"/>
    <property type="project" value="UniProtKB-SubCell"/>
</dbReference>
<dbReference type="Pfam" id="PF10601">
    <property type="entry name" value="zf-LITAF-like"/>
    <property type="match status" value="1"/>
</dbReference>
<evidence type="ECO:0000313" key="10">
    <source>
        <dbReference type="EMBL" id="RZF36310.1"/>
    </source>
</evidence>
<comment type="subcellular location">
    <subcellularLocation>
        <location evidence="2">Endosome membrane</location>
        <topology evidence="2">Peripheral membrane protein</topology>
    </subcellularLocation>
    <subcellularLocation>
        <location evidence="1">Late endosome membrane</location>
    </subcellularLocation>
    <subcellularLocation>
        <location evidence="3">Lysosome membrane</location>
        <topology evidence="3">Peripheral membrane protein</topology>
        <orientation evidence="3">Cytoplasmic side</orientation>
    </subcellularLocation>
</comment>
<dbReference type="AlphaFoldDB" id="A0A482WTH2"/>
<protein>
    <recommendedName>
        <fullName evidence="9">LITAF domain-containing protein</fullName>
    </recommendedName>
</protein>
<dbReference type="PROSITE" id="PS51837">
    <property type="entry name" value="LITAF"/>
    <property type="match status" value="1"/>
</dbReference>
<evidence type="ECO:0000256" key="7">
    <source>
        <dbReference type="ARBA" id="ARBA00023136"/>
    </source>
</evidence>
<evidence type="ECO:0000256" key="5">
    <source>
        <dbReference type="ARBA" id="ARBA00022723"/>
    </source>
</evidence>
<keyword evidence="5" id="KW-0479">Metal-binding</keyword>
<reference evidence="10 11" key="1">
    <citation type="journal article" date="2017" name="Gigascience">
        <title>Genome sequence of the small brown planthopper, Laodelphax striatellus.</title>
        <authorList>
            <person name="Zhu J."/>
            <person name="Jiang F."/>
            <person name="Wang X."/>
            <person name="Yang P."/>
            <person name="Bao Y."/>
            <person name="Zhao W."/>
            <person name="Wang W."/>
            <person name="Lu H."/>
            <person name="Wang Q."/>
            <person name="Cui N."/>
            <person name="Li J."/>
            <person name="Chen X."/>
            <person name="Luo L."/>
            <person name="Yu J."/>
            <person name="Kang L."/>
            <person name="Cui F."/>
        </authorList>
    </citation>
    <scope>NUCLEOTIDE SEQUENCE [LARGE SCALE GENOMIC DNA]</scope>
    <source>
        <strain evidence="10">Lst14</strain>
    </source>
</reference>
<evidence type="ECO:0000256" key="8">
    <source>
        <dbReference type="SAM" id="MobiDB-lite"/>
    </source>
</evidence>
<evidence type="ECO:0000256" key="3">
    <source>
        <dbReference type="ARBA" id="ARBA00004630"/>
    </source>
</evidence>
<dbReference type="SMART" id="SM00714">
    <property type="entry name" value="LITAF"/>
    <property type="match status" value="1"/>
</dbReference>
<keyword evidence="7" id="KW-0472">Membrane</keyword>
<feature type="region of interest" description="Disordered" evidence="8">
    <location>
        <begin position="1"/>
        <end position="24"/>
    </location>
</feature>
<dbReference type="GO" id="GO:0031902">
    <property type="term" value="C:late endosome membrane"/>
    <property type="evidence" value="ECO:0007669"/>
    <property type="project" value="UniProtKB-SubCell"/>
</dbReference>
<dbReference type="InterPro" id="IPR006629">
    <property type="entry name" value="LITAF"/>
</dbReference>
<comment type="similarity">
    <text evidence="4">Belongs to the CDIP1/LITAF family.</text>
</comment>
<accession>A0A482WTH2</accession>
<dbReference type="InParanoid" id="A0A482WTH2"/>
<dbReference type="EMBL" id="QKKF02026609">
    <property type="protein sequence ID" value="RZF36310.1"/>
    <property type="molecule type" value="Genomic_DNA"/>
</dbReference>
<dbReference type="PANTHER" id="PTHR23292">
    <property type="entry name" value="LIPOPOLYSACCHARIDE-INDUCED TUMOR NECROSIS FACTOR-ALPHA FACTOR"/>
    <property type="match status" value="1"/>
</dbReference>
<evidence type="ECO:0000313" key="11">
    <source>
        <dbReference type="Proteomes" id="UP000291343"/>
    </source>
</evidence>
<sequence length="161" mass="17544">MEKCPMPPTNNMPSAPPAYDDDCRPPPYYAGPNVPLVQTGQPAPMVQAPAATVSYPQQQYVAPITQAPMPGAMVVQNTDNIVVPIQAVVGPHQVTTTCPMCRKVIKSSTEKTVRWTAHLACVALCIAQCYCCCCIPYCMDSCHSVHHTCPHCKYFLGTYNK</sequence>
<keyword evidence="6" id="KW-0862">Zinc</keyword>
<evidence type="ECO:0000259" key="9">
    <source>
        <dbReference type="PROSITE" id="PS51837"/>
    </source>
</evidence>
<name>A0A482WTH2_LAOST</name>
<evidence type="ECO:0000256" key="6">
    <source>
        <dbReference type="ARBA" id="ARBA00022833"/>
    </source>
</evidence>
<dbReference type="GO" id="GO:0008270">
    <property type="term" value="F:zinc ion binding"/>
    <property type="evidence" value="ECO:0007669"/>
    <property type="project" value="TreeGrafter"/>
</dbReference>
<dbReference type="InterPro" id="IPR037519">
    <property type="entry name" value="LITAF_fam"/>
</dbReference>
<proteinExistence type="inferred from homology"/>
<keyword evidence="11" id="KW-1185">Reference proteome</keyword>
<dbReference type="PANTHER" id="PTHR23292:SF6">
    <property type="entry name" value="FI16602P1-RELATED"/>
    <property type="match status" value="1"/>
</dbReference>
<dbReference type="Proteomes" id="UP000291343">
    <property type="component" value="Unassembled WGS sequence"/>
</dbReference>
<evidence type="ECO:0000256" key="4">
    <source>
        <dbReference type="ARBA" id="ARBA00005975"/>
    </source>
</evidence>
<dbReference type="OrthoDB" id="8194020at2759"/>
<evidence type="ECO:0000256" key="1">
    <source>
        <dbReference type="ARBA" id="ARBA00004414"/>
    </source>
</evidence>
<evidence type="ECO:0000256" key="2">
    <source>
        <dbReference type="ARBA" id="ARBA00004481"/>
    </source>
</evidence>